<accession>A0A383CE04</accession>
<dbReference type="Gene3D" id="3.40.50.12780">
    <property type="entry name" value="N-terminal domain of ligase-like"/>
    <property type="match status" value="1"/>
</dbReference>
<dbReference type="InterPro" id="IPR000873">
    <property type="entry name" value="AMP-dep_synth/lig_dom"/>
</dbReference>
<evidence type="ECO:0000256" key="2">
    <source>
        <dbReference type="ARBA" id="ARBA00022598"/>
    </source>
</evidence>
<proteinExistence type="inferred from homology"/>
<dbReference type="Pfam" id="PF00501">
    <property type="entry name" value="AMP-binding"/>
    <property type="match status" value="1"/>
</dbReference>
<dbReference type="PANTHER" id="PTHR43859">
    <property type="entry name" value="ACYL-ACTIVATING ENZYME"/>
    <property type="match status" value="1"/>
</dbReference>
<feature type="domain" description="AMP-dependent synthetase/ligase" evidence="5">
    <location>
        <begin position="47"/>
        <end position="227"/>
    </location>
</feature>
<organism evidence="6">
    <name type="scientific">marine metagenome</name>
    <dbReference type="NCBI Taxonomy" id="408172"/>
    <lineage>
        <taxon>unclassified sequences</taxon>
        <taxon>metagenomes</taxon>
        <taxon>ecological metagenomes</taxon>
    </lineage>
</organism>
<evidence type="ECO:0000256" key="3">
    <source>
        <dbReference type="ARBA" id="ARBA00022832"/>
    </source>
</evidence>
<keyword evidence="4" id="KW-0443">Lipid metabolism</keyword>
<dbReference type="EMBL" id="UINC01207987">
    <property type="protein sequence ID" value="SVE30320.1"/>
    <property type="molecule type" value="Genomic_DNA"/>
</dbReference>
<dbReference type="GO" id="GO:0016874">
    <property type="term" value="F:ligase activity"/>
    <property type="evidence" value="ECO:0007669"/>
    <property type="project" value="UniProtKB-KW"/>
</dbReference>
<evidence type="ECO:0000256" key="1">
    <source>
        <dbReference type="ARBA" id="ARBA00006432"/>
    </source>
</evidence>
<gene>
    <name evidence="6" type="ORF">METZ01_LOCUS483174</name>
</gene>
<comment type="similarity">
    <text evidence="1">Belongs to the ATP-dependent AMP-binding enzyme family.</text>
</comment>
<dbReference type="InterPro" id="IPR042099">
    <property type="entry name" value="ANL_N_sf"/>
</dbReference>
<dbReference type="PANTHER" id="PTHR43859:SF4">
    <property type="entry name" value="BUTANOATE--COA LIGASE AAE1-RELATED"/>
    <property type="match status" value="1"/>
</dbReference>
<evidence type="ECO:0000313" key="6">
    <source>
        <dbReference type="EMBL" id="SVE30320.1"/>
    </source>
</evidence>
<dbReference type="GO" id="GO:0006631">
    <property type="term" value="P:fatty acid metabolic process"/>
    <property type="evidence" value="ECO:0007669"/>
    <property type="project" value="UniProtKB-KW"/>
</dbReference>
<keyword evidence="2" id="KW-0436">Ligase</keyword>
<evidence type="ECO:0000259" key="5">
    <source>
        <dbReference type="Pfam" id="PF00501"/>
    </source>
</evidence>
<sequence length="235" mass="26299">MKFKSVTDSQEAGEVQSYNMNNYKSSLEDLIKHKANYTPLSPTSFLKRTAAVFPEKTAVIHGNKKRNWSETHKCCVKLASALSKRGVRVGNTVSVMAPNIPELFEAHFGVLMTGAVLNALNIRLEAETLSYILEHGEAKVLITDREFSPVIRETLSRLKNPPLVIDIDDPLAEGGELLGEMDYETFLEEGDEDFQWSLPEDEWQAVSLNYISGTTGRPKGVVYHSRGAHICWRSI</sequence>
<feature type="non-terminal residue" evidence="6">
    <location>
        <position position="235"/>
    </location>
</feature>
<dbReference type="AlphaFoldDB" id="A0A383CE04"/>
<name>A0A383CE04_9ZZZZ</name>
<dbReference type="SUPFAM" id="SSF56801">
    <property type="entry name" value="Acetyl-CoA synthetase-like"/>
    <property type="match status" value="1"/>
</dbReference>
<keyword evidence="3" id="KW-0276">Fatty acid metabolism</keyword>
<evidence type="ECO:0000256" key="4">
    <source>
        <dbReference type="ARBA" id="ARBA00023098"/>
    </source>
</evidence>
<reference evidence="6" key="1">
    <citation type="submission" date="2018-05" db="EMBL/GenBank/DDBJ databases">
        <authorList>
            <person name="Lanie J.A."/>
            <person name="Ng W.-L."/>
            <person name="Kazmierczak K.M."/>
            <person name="Andrzejewski T.M."/>
            <person name="Davidsen T.M."/>
            <person name="Wayne K.J."/>
            <person name="Tettelin H."/>
            <person name="Glass J.I."/>
            <person name="Rusch D."/>
            <person name="Podicherti R."/>
            <person name="Tsui H.-C.T."/>
            <person name="Winkler M.E."/>
        </authorList>
    </citation>
    <scope>NUCLEOTIDE SEQUENCE</scope>
</reference>
<protein>
    <recommendedName>
        <fullName evidence="5">AMP-dependent synthetase/ligase domain-containing protein</fullName>
    </recommendedName>
</protein>